<name>A0ABU5EF77_9PROT</name>
<dbReference type="InterPro" id="IPR014914">
    <property type="entry name" value="RES_dom"/>
</dbReference>
<keyword evidence="3" id="KW-1185">Reference proteome</keyword>
<sequence length="236" mass="26763">MTAPSSTDIDWPLSHRIIRTIYPPVWLFEDIADPADWELIASAEAKTNPRVRDQIGELKLVPDHRRVAGPSASLAMSAFTHVSRDRPSRFSDGRFGVWYCGDRFEVALMETVYHVERFMRRTAEPTADIQLRELTAHVAGRLHDLRAAAGDFAACLDPDDWSAGQALALRLHRQGSDGIVYPSVRWPAGQAAALFWPDLIRLPIVQSRTLQYHWDGHSITRYFIIGRDDWYALPSD</sequence>
<evidence type="ECO:0000313" key="2">
    <source>
        <dbReference type="EMBL" id="MDY0884876.1"/>
    </source>
</evidence>
<accession>A0ABU5EF77</accession>
<feature type="domain" description="RES" evidence="1">
    <location>
        <begin position="78"/>
        <end position="206"/>
    </location>
</feature>
<proteinExistence type="predicted"/>
<organism evidence="2 3">
    <name type="scientific">Dongia soli</name>
    <dbReference type="NCBI Taxonomy" id="600628"/>
    <lineage>
        <taxon>Bacteria</taxon>
        <taxon>Pseudomonadati</taxon>
        <taxon>Pseudomonadota</taxon>
        <taxon>Alphaproteobacteria</taxon>
        <taxon>Rhodospirillales</taxon>
        <taxon>Dongiaceae</taxon>
        <taxon>Dongia</taxon>
    </lineage>
</organism>
<evidence type="ECO:0000313" key="3">
    <source>
        <dbReference type="Proteomes" id="UP001279642"/>
    </source>
</evidence>
<protein>
    <submittedName>
        <fullName evidence="2">RES family NAD+ phosphorylase</fullName>
    </submittedName>
</protein>
<dbReference type="EMBL" id="JAXCLW010000006">
    <property type="protein sequence ID" value="MDY0884876.1"/>
    <property type="molecule type" value="Genomic_DNA"/>
</dbReference>
<evidence type="ECO:0000259" key="1">
    <source>
        <dbReference type="SMART" id="SM00953"/>
    </source>
</evidence>
<reference evidence="2 3" key="1">
    <citation type="journal article" date="2016" name="Antonie Van Leeuwenhoek">
        <title>Dongia soli sp. nov., isolated from soil from Dokdo, Korea.</title>
        <authorList>
            <person name="Kim D.U."/>
            <person name="Lee H."/>
            <person name="Kim H."/>
            <person name="Kim S.G."/>
            <person name="Ka J.O."/>
        </authorList>
    </citation>
    <scope>NUCLEOTIDE SEQUENCE [LARGE SCALE GENOMIC DNA]</scope>
    <source>
        <strain evidence="2 3">D78</strain>
    </source>
</reference>
<dbReference type="Proteomes" id="UP001279642">
    <property type="component" value="Unassembled WGS sequence"/>
</dbReference>
<gene>
    <name evidence="2" type="ORF">SMD27_18675</name>
</gene>
<dbReference type="RefSeq" id="WP_320509949.1">
    <property type="nucleotide sequence ID" value="NZ_JAXCLW010000006.1"/>
</dbReference>
<dbReference type="SMART" id="SM00953">
    <property type="entry name" value="RES"/>
    <property type="match status" value="1"/>
</dbReference>
<dbReference type="Pfam" id="PF08808">
    <property type="entry name" value="RES"/>
    <property type="match status" value="1"/>
</dbReference>
<comment type="caution">
    <text evidence="2">The sequence shown here is derived from an EMBL/GenBank/DDBJ whole genome shotgun (WGS) entry which is preliminary data.</text>
</comment>